<proteinExistence type="predicted"/>
<accession>A0A1W1W2V3</accession>
<name>A0A1W1W2V3_9BACT</name>
<sequence length="69" mass="7697">MGSYSFVPNIAYMYTTCPSYIIKEKDVGAINLNAREAVLSGFIIINEDGSLSANSFYACKDWITTFKIE</sequence>
<evidence type="ECO:0000313" key="2">
    <source>
        <dbReference type="Proteomes" id="UP000192266"/>
    </source>
</evidence>
<organism evidence="1 2">
    <name type="scientific">Hymenobacter roseosalivarius DSM 11622</name>
    <dbReference type="NCBI Taxonomy" id="645990"/>
    <lineage>
        <taxon>Bacteria</taxon>
        <taxon>Pseudomonadati</taxon>
        <taxon>Bacteroidota</taxon>
        <taxon>Cytophagia</taxon>
        <taxon>Cytophagales</taxon>
        <taxon>Hymenobacteraceae</taxon>
        <taxon>Hymenobacter</taxon>
    </lineage>
</organism>
<dbReference type="EMBL" id="FWWW01000096">
    <property type="protein sequence ID" value="SMB99949.1"/>
    <property type="molecule type" value="Genomic_DNA"/>
</dbReference>
<dbReference type="AlphaFoldDB" id="A0A1W1W2V3"/>
<reference evidence="1 2" key="1">
    <citation type="submission" date="2017-04" db="EMBL/GenBank/DDBJ databases">
        <authorList>
            <person name="Afonso C.L."/>
            <person name="Miller P.J."/>
            <person name="Scott M.A."/>
            <person name="Spackman E."/>
            <person name="Goraichik I."/>
            <person name="Dimitrov K.M."/>
            <person name="Suarez D.L."/>
            <person name="Swayne D.E."/>
        </authorList>
    </citation>
    <scope>NUCLEOTIDE SEQUENCE [LARGE SCALE GENOMIC DNA]</scope>
    <source>
        <strain evidence="1 2">DSM 11622</strain>
    </source>
</reference>
<protein>
    <submittedName>
        <fullName evidence="1">Uncharacterized protein</fullName>
    </submittedName>
</protein>
<gene>
    <name evidence="1" type="ORF">SAMN00120144_3204</name>
</gene>
<evidence type="ECO:0000313" key="1">
    <source>
        <dbReference type="EMBL" id="SMB99949.1"/>
    </source>
</evidence>
<dbReference type="Proteomes" id="UP000192266">
    <property type="component" value="Unassembled WGS sequence"/>
</dbReference>
<dbReference type="STRING" id="645990.SAMN00120144_3204"/>
<keyword evidence="2" id="KW-1185">Reference proteome</keyword>